<feature type="compositionally biased region" description="Polar residues" evidence="1">
    <location>
        <begin position="152"/>
        <end position="164"/>
    </location>
</feature>
<dbReference type="InterPro" id="IPR000477">
    <property type="entry name" value="RT_dom"/>
</dbReference>
<evidence type="ECO:0000313" key="4">
    <source>
        <dbReference type="WBParaSite" id="ACAC_0001367901-mRNA-1"/>
    </source>
</evidence>
<feature type="region of interest" description="Disordered" evidence="1">
    <location>
        <begin position="99"/>
        <end position="122"/>
    </location>
</feature>
<name>A0A0K0DPJ0_ANGCA</name>
<evidence type="ECO:0000313" key="3">
    <source>
        <dbReference type="Proteomes" id="UP000035642"/>
    </source>
</evidence>
<sequence>MGAKINGRQIQHLRFADDIVLITPDISQAERMLADFDKACGKIGLRLNLKKTMFMKNGMVSFAFIHVQRNEYLRILQLCPSRSENQHAQRLSSIAEQKEMGGMESIQEHRGCSEENKEHPKNDVINDESLELAEPTGLLLHATGKNGGFTGARSSYSTINGNTGDTDDFRSRCKDHT</sequence>
<evidence type="ECO:0000256" key="1">
    <source>
        <dbReference type="SAM" id="MobiDB-lite"/>
    </source>
</evidence>
<dbReference type="Proteomes" id="UP000035642">
    <property type="component" value="Unassembled WGS sequence"/>
</dbReference>
<dbReference type="AlphaFoldDB" id="A0A0K0DPJ0"/>
<dbReference type="Pfam" id="PF00078">
    <property type="entry name" value="RVT_1"/>
    <property type="match status" value="1"/>
</dbReference>
<reference evidence="3" key="1">
    <citation type="submission" date="2012-09" db="EMBL/GenBank/DDBJ databases">
        <authorList>
            <person name="Martin A.A."/>
        </authorList>
    </citation>
    <scope>NUCLEOTIDE SEQUENCE</scope>
</reference>
<proteinExistence type="predicted"/>
<reference evidence="4" key="2">
    <citation type="submission" date="2017-02" db="UniProtKB">
        <authorList>
            <consortium name="WormBaseParasite"/>
        </authorList>
    </citation>
    <scope>IDENTIFICATION</scope>
</reference>
<organism evidence="3 4">
    <name type="scientific">Angiostrongylus cantonensis</name>
    <name type="common">Rat lungworm</name>
    <dbReference type="NCBI Taxonomy" id="6313"/>
    <lineage>
        <taxon>Eukaryota</taxon>
        <taxon>Metazoa</taxon>
        <taxon>Ecdysozoa</taxon>
        <taxon>Nematoda</taxon>
        <taxon>Chromadorea</taxon>
        <taxon>Rhabditida</taxon>
        <taxon>Rhabditina</taxon>
        <taxon>Rhabditomorpha</taxon>
        <taxon>Strongyloidea</taxon>
        <taxon>Metastrongylidae</taxon>
        <taxon>Angiostrongylus</taxon>
    </lineage>
</organism>
<dbReference type="PROSITE" id="PS50878">
    <property type="entry name" value="RT_POL"/>
    <property type="match status" value="1"/>
</dbReference>
<protein>
    <submittedName>
        <fullName evidence="4">Reverse transcriptase domain-containing protein</fullName>
    </submittedName>
</protein>
<feature type="region of interest" description="Disordered" evidence="1">
    <location>
        <begin position="148"/>
        <end position="177"/>
    </location>
</feature>
<dbReference type="WBParaSite" id="ACAC_0001367901-mRNA-1">
    <property type="protein sequence ID" value="ACAC_0001367901-mRNA-1"/>
    <property type="gene ID" value="ACAC_0001367901"/>
</dbReference>
<keyword evidence="3" id="KW-1185">Reference proteome</keyword>
<feature type="compositionally biased region" description="Basic and acidic residues" evidence="1">
    <location>
        <begin position="167"/>
        <end position="177"/>
    </location>
</feature>
<accession>A0A0K0DPJ0</accession>
<feature type="domain" description="Reverse transcriptase" evidence="2">
    <location>
        <begin position="1"/>
        <end position="67"/>
    </location>
</feature>
<evidence type="ECO:0000259" key="2">
    <source>
        <dbReference type="PROSITE" id="PS50878"/>
    </source>
</evidence>